<evidence type="ECO:0000313" key="2">
    <source>
        <dbReference type="EMBL" id="MBT9314877.1"/>
    </source>
</evidence>
<dbReference type="Gene3D" id="3.60.10.10">
    <property type="entry name" value="Endonuclease/exonuclease/phosphatase"/>
    <property type="match status" value="2"/>
</dbReference>
<dbReference type="EMBL" id="JADOES010000007">
    <property type="protein sequence ID" value="MBT9314877.1"/>
    <property type="molecule type" value="Genomic_DNA"/>
</dbReference>
<reference evidence="2" key="1">
    <citation type="submission" date="2020-11" db="EMBL/GenBank/DDBJ databases">
        <authorList>
            <person name="Konstantinou D."/>
            <person name="Gkelis S."/>
            <person name="Popin R."/>
            <person name="Fewer D."/>
            <person name="Sivonen K."/>
        </authorList>
    </citation>
    <scope>NUCLEOTIDE SEQUENCE</scope>
    <source>
        <strain evidence="2">TAU-MAC 1115</strain>
    </source>
</reference>
<dbReference type="GO" id="GO:0004519">
    <property type="term" value="F:endonuclease activity"/>
    <property type="evidence" value="ECO:0007669"/>
    <property type="project" value="UniProtKB-KW"/>
</dbReference>
<dbReference type="RefSeq" id="WP_215607948.1">
    <property type="nucleotide sequence ID" value="NZ_JADOES010000007.1"/>
</dbReference>
<dbReference type="AlphaFoldDB" id="A0A947GII8"/>
<dbReference type="Proteomes" id="UP000717364">
    <property type="component" value="Unassembled WGS sequence"/>
</dbReference>
<dbReference type="InterPro" id="IPR005135">
    <property type="entry name" value="Endo/exonuclease/phosphatase"/>
</dbReference>
<evidence type="ECO:0000313" key="3">
    <source>
        <dbReference type="Proteomes" id="UP000717364"/>
    </source>
</evidence>
<proteinExistence type="predicted"/>
<keyword evidence="2" id="KW-0255">Endonuclease</keyword>
<sequence length="474" mass="54003">MPFYSWLRPRSYDSVRNLKTKKRATQKIKELRAAFDAHVKDATVLKNGEMPSDKSQYVRIATWNIREFDSSSYGYRSQEAKAYIAEILSRFDLIALQEIRRDLDALNDVKKLLGPNWDYIATDVTEGASGNKERMVFLFNQDKVWFQNVAGELTLPAGKRITDPFGDRFRVEGGAQLELPEGENIVSPQDLKIDTLSSGQTKIGKAVEIPIPEGTKIVLPPGSSIRFAKHARVPTTPDNKIDIEATNTPILPESAEIVLPPNSLLGGPQQFARTPFIASFQAGWLKLNLATVHIYYGSGATGMERRKEEIRRLTSLLADRAKSDSDSDADSYFIALGDFNIVGPGHETMDALKTNDFMIPKPLQNVPGSNVKQDKFYDQIALWTGESSRRKTYTRIVPYRAGVFDFFDVVYRTDEEEVYRPFMRKPKSSKFYSSYKNWRTHQMSDHLPMWVELRIDFTQEYLDKIELDLQAKLD</sequence>
<gene>
    <name evidence="2" type="ORF">IXB50_05525</name>
</gene>
<dbReference type="PANTHER" id="PTHR11371:SF31">
    <property type="entry name" value="EXTRACELLULAR NUCLEASE"/>
    <property type="match status" value="1"/>
</dbReference>
<dbReference type="CDD" id="cd10283">
    <property type="entry name" value="MnuA_DNase1-like"/>
    <property type="match status" value="1"/>
</dbReference>
<keyword evidence="2" id="KW-0540">Nuclease</keyword>
<protein>
    <submittedName>
        <fullName evidence="2">Endonuclease/exonuclease/phosphatase family protein</fullName>
    </submittedName>
</protein>
<dbReference type="Pfam" id="PF03372">
    <property type="entry name" value="Exo_endo_phos"/>
    <property type="match status" value="1"/>
</dbReference>
<keyword evidence="3" id="KW-1185">Reference proteome</keyword>
<accession>A0A947GII8</accession>
<comment type="caution">
    <text evidence="2">The sequence shown here is derived from an EMBL/GenBank/DDBJ whole genome shotgun (WGS) entry which is preliminary data.</text>
</comment>
<organism evidence="2 3">
    <name type="scientific">Leptothoe spongobia TAU-MAC 1115</name>
    <dbReference type="NCBI Taxonomy" id="1967444"/>
    <lineage>
        <taxon>Bacteria</taxon>
        <taxon>Bacillati</taxon>
        <taxon>Cyanobacteriota</taxon>
        <taxon>Cyanophyceae</taxon>
        <taxon>Nodosilineales</taxon>
        <taxon>Cymatolegaceae</taxon>
        <taxon>Leptothoe</taxon>
        <taxon>Leptothoe spongobia</taxon>
    </lineage>
</organism>
<dbReference type="PANTHER" id="PTHR11371">
    <property type="entry name" value="DEOXYRIBONUCLEASE"/>
    <property type="match status" value="1"/>
</dbReference>
<name>A0A947GII8_9CYAN</name>
<reference evidence="2" key="2">
    <citation type="journal article" date="2021" name="Mar. Drugs">
        <title>Genome Reduction and Secondary Metabolism of the Marine Sponge-Associated Cyanobacterium Leptothoe.</title>
        <authorList>
            <person name="Konstantinou D."/>
            <person name="Popin R.V."/>
            <person name="Fewer D.P."/>
            <person name="Sivonen K."/>
            <person name="Gkelis S."/>
        </authorList>
    </citation>
    <scope>NUCLEOTIDE SEQUENCE</scope>
    <source>
        <strain evidence="2">TAU-MAC 1115</strain>
    </source>
</reference>
<feature type="domain" description="Endonuclease/exonuclease/phosphatase" evidence="1">
    <location>
        <begin position="61"/>
        <end position="354"/>
    </location>
</feature>
<dbReference type="InterPro" id="IPR036691">
    <property type="entry name" value="Endo/exonu/phosph_ase_sf"/>
</dbReference>
<evidence type="ECO:0000259" key="1">
    <source>
        <dbReference type="Pfam" id="PF03372"/>
    </source>
</evidence>
<dbReference type="SUPFAM" id="SSF56219">
    <property type="entry name" value="DNase I-like"/>
    <property type="match status" value="1"/>
</dbReference>
<keyword evidence="2" id="KW-0378">Hydrolase</keyword>